<dbReference type="PIRSF" id="PIRSF038925">
    <property type="entry name" value="AMP-prot_trans"/>
    <property type="match status" value="1"/>
</dbReference>
<dbReference type="InterPro" id="IPR003812">
    <property type="entry name" value="Fido"/>
</dbReference>
<dbReference type="SUPFAM" id="SSF140931">
    <property type="entry name" value="Fic-like"/>
    <property type="match status" value="1"/>
</dbReference>
<dbReference type="Pfam" id="PF13784">
    <property type="entry name" value="Fic_N"/>
    <property type="match status" value="1"/>
</dbReference>
<comment type="function">
    <text evidence="1">Adenylyltransferase that mediates the addition of adenosine 5'-monophosphate (AMP) to specific residues of target proteins.</text>
</comment>
<reference evidence="6" key="1">
    <citation type="submission" date="2019-02" db="EMBL/GenBank/DDBJ databases">
        <authorList>
            <person name="Gruber-Vodicka R. H."/>
            <person name="Seah K. B. B."/>
        </authorList>
    </citation>
    <scope>NUCLEOTIDE SEQUENCE</scope>
    <source>
        <strain evidence="6">BECK_BY7</strain>
    </source>
</reference>
<keyword evidence="1" id="KW-0808">Transferase</keyword>
<feature type="binding site" evidence="4">
    <location>
        <begin position="205"/>
        <end position="212"/>
    </location>
    <ligand>
        <name>ATP</name>
        <dbReference type="ChEBI" id="CHEBI:30616"/>
    </ligand>
</feature>
<comment type="catalytic activity">
    <reaction evidence="1">
        <text>L-threonyl-[protein] + ATP = 3-O-(5'-adenylyl)-L-threonyl-[protein] + diphosphate</text>
        <dbReference type="Rhea" id="RHEA:54292"/>
        <dbReference type="Rhea" id="RHEA-COMP:11060"/>
        <dbReference type="Rhea" id="RHEA-COMP:13847"/>
        <dbReference type="ChEBI" id="CHEBI:30013"/>
        <dbReference type="ChEBI" id="CHEBI:30616"/>
        <dbReference type="ChEBI" id="CHEBI:33019"/>
        <dbReference type="ChEBI" id="CHEBI:138113"/>
        <dbReference type="EC" id="2.7.7.108"/>
    </reaction>
</comment>
<feature type="binding site" evidence="4">
    <location>
        <begin position="243"/>
        <end position="244"/>
    </location>
    <ligand>
        <name>ATP</name>
        <dbReference type="ChEBI" id="CHEBI:30616"/>
    </ligand>
</feature>
<dbReference type="InterPro" id="IPR025758">
    <property type="entry name" value="Fic/DOC_N"/>
</dbReference>
<comment type="subunit">
    <text evidence="1">Homodimer.</text>
</comment>
<gene>
    <name evidence="6" type="ORF">BECKLFY1418C_GA0070996_104015</name>
</gene>
<feature type="domain" description="Fido" evidence="5">
    <location>
        <begin position="115"/>
        <end position="265"/>
    </location>
</feature>
<evidence type="ECO:0000256" key="3">
    <source>
        <dbReference type="PIRSR" id="PIRSR640198-1"/>
    </source>
</evidence>
<protein>
    <recommendedName>
        <fullName evidence="1">Protein adenylyltransferase</fullName>
        <ecNumber evidence="1">2.7.7.108</ecNumber>
    </recommendedName>
    <alternativeName>
        <fullName evidence="1">AMPylator</fullName>
    </alternativeName>
</protein>
<evidence type="ECO:0000256" key="4">
    <source>
        <dbReference type="PIRSR" id="PIRSR640198-2"/>
    </source>
</evidence>
<proteinExistence type="predicted"/>
<dbReference type="Pfam" id="PF02661">
    <property type="entry name" value="Fic"/>
    <property type="match status" value="1"/>
</dbReference>
<keyword evidence="1 2" id="KW-0067">ATP-binding</keyword>
<dbReference type="InterPro" id="IPR026287">
    <property type="entry name" value="SoFic-like"/>
</dbReference>
<feature type="binding site" evidence="2">
    <location>
        <position position="201"/>
    </location>
    <ligand>
        <name>ATP</name>
        <dbReference type="ChEBI" id="CHEBI:30616"/>
    </ligand>
</feature>
<feature type="active site" evidence="3">
    <location>
        <position position="201"/>
    </location>
</feature>
<dbReference type="GO" id="GO:0042803">
    <property type="term" value="F:protein homodimerization activity"/>
    <property type="evidence" value="ECO:0007669"/>
    <property type="project" value="UniProtKB-UniRule"/>
</dbReference>
<dbReference type="EMBL" id="CAADFN010000040">
    <property type="protein sequence ID" value="VFK18234.1"/>
    <property type="molecule type" value="Genomic_DNA"/>
</dbReference>
<dbReference type="GO" id="GO:0000287">
    <property type="term" value="F:magnesium ion binding"/>
    <property type="evidence" value="ECO:0007669"/>
    <property type="project" value="UniProtKB-UniRule"/>
</dbReference>
<dbReference type="EC" id="2.7.7.108" evidence="1"/>
<accession>A0A450WMK9</accession>
<evidence type="ECO:0000313" key="6">
    <source>
        <dbReference type="EMBL" id="VFK18234.1"/>
    </source>
</evidence>
<evidence type="ECO:0000256" key="1">
    <source>
        <dbReference type="PIRNR" id="PIRNR038925"/>
    </source>
</evidence>
<dbReference type="AlphaFoldDB" id="A0A450WMK9"/>
<evidence type="ECO:0000259" key="5">
    <source>
        <dbReference type="PROSITE" id="PS51459"/>
    </source>
</evidence>
<dbReference type="PANTHER" id="PTHR13504:SF38">
    <property type="entry name" value="FIDO DOMAIN-CONTAINING PROTEIN"/>
    <property type="match status" value="1"/>
</dbReference>
<keyword evidence="1 2" id="KW-0547">Nucleotide-binding</keyword>
<organism evidence="6">
    <name type="scientific">Candidatus Kentrum sp. LFY</name>
    <dbReference type="NCBI Taxonomy" id="2126342"/>
    <lineage>
        <taxon>Bacteria</taxon>
        <taxon>Pseudomonadati</taxon>
        <taxon>Pseudomonadota</taxon>
        <taxon>Gammaproteobacteria</taxon>
        <taxon>Candidatus Kentrum</taxon>
    </lineage>
</organism>
<dbReference type="InterPro" id="IPR040198">
    <property type="entry name" value="Fido_containing"/>
</dbReference>
<dbReference type="InterPro" id="IPR036597">
    <property type="entry name" value="Fido-like_dom_sf"/>
</dbReference>
<dbReference type="GO" id="GO:0005524">
    <property type="term" value="F:ATP binding"/>
    <property type="evidence" value="ECO:0007669"/>
    <property type="project" value="UniProtKB-UniRule"/>
</dbReference>
<name>A0A450WMK9_9GAMM</name>
<feature type="binding site" evidence="2">
    <location>
        <begin position="206"/>
        <end position="212"/>
    </location>
    <ligand>
        <name>ATP</name>
        <dbReference type="ChEBI" id="CHEBI:30616"/>
    </ligand>
</feature>
<dbReference type="PROSITE" id="PS51459">
    <property type="entry name" value="FIDO"/>
    <property type="match status" value="1"/>
</dbReference>
<dbReference type="Gene3D" id="1.10.3290.10">
    <property type="entry name" value="Fido-like domain"/>
    <property type="match status" value="1"/>
</dbReference>
<dbReference type="GO" id="GO:0070733">
    <property type="term" value="F:AMPylase activity"/>
    <property type="evidence" value="ECO:0007669"/>
    <property type="project" value="UniProtKB-UniRule"/>
</dbReference>
<evidence type="ECO:0000256" key="2">
    <source>
        <dbReference type="PIRSR" id="PIRSR038925-1"/>
    </source>
</evidence>
<keyword evidence="1" id="KW-0548">Nucleotidyltransferase</keyword>
<feature type="binding site" evidence="2">
    <location>
        <position position="64"/>
    </location>
    <ligand>
        <name>ATP</name>
        <dbReference type="ChEBI" id="CHEBI:30616"/>
    </ligand>
</feature>
<sequence length="372" mass="42179">MSPVKYHLGGFPPNRLSWEKLIPLIGPANAAIARYEGILHGIPNANVLLSPLTAQEAVLSSRIEGTQATLGEVLEFEIDNGRNNGDFSKKSDIREILNYRAALQETKNQLSKLPLSQRLFKNAHKILMQGVRGRNKSPGEYRKISNWIGPPGCTIEEARFIPCPVNHLPTAMATWEKFLHGEEPDLLVQLALVHAEFESLHPFLDGNGRIGRLIIPLFLFEKELLSSPNFYISEYLEHHRDRYYENLLNVSRTGDWSAWILFFLEALISQAETNLNRARKILDLYDELKIWITDVTHSQHAIIALDWFFSKPIFKTSDFVATSEIPNHTANRILRQVRKDGLLKEIRPSSGRSAAILAFPKLLNIVEGADVF</sequence>
<dbReference type="PANTHER" id="PTHR13504">
    <property type="entry name" value="FIDO DOMAIN-CONTAINING PROTEIN DDB_G0283145"/>
    <property type="match status" value="1"/>
</dbReference>
<feature type="binding site" evidence="2">
    <location>
        <position position="243"/>
    </location>
    <ligand>
        <name>ATP</name>
        <dbReference type="ChEBI" id="CHEBI:30616"/>
    </ligand>
</feature>
<comment type="catalytic activity">
    <reaction evidence="1">
        <text>L-tyrosyl-[protein] + ATP = O-(5'-adenylyl)-L-tyrosyl-[protein] + diphosphate</text>
        <dbReference type="Rhea" id="RHEA:54288"/>
        <dbReference type="Rhea" id="RHEA-COMP:10136"/>
        <dbReference type="Rhea" id="RHEA-COMP:13846"/>
        <dbReference type="ChEBI" id="CHEBI:30616"/>
        <dbReference type="ChEBI" id="CHEBI:33019"/>
        <dbReference type="ChEBI" id="CHEBI:46858"/>
        <dbReference type="ChEBI" id="CHEBI:83624"/>
        <dbReference type="EC" id="2.7.7.108"/>
    </reaction>
</comment>